<proteinExistence type="predicted"/>
<name>A0A917M635_9BACL</name>
<dbReference type="Pfam" id="PF00583">
    <property type="entry name" value="Acetyltransf_1"/>
    <property type="match status" value="1"/>
</dbReference>
<feature type="domain" description="N-acetyltransferase" evidence="1">
    <location>
        <begin position="4"/>
        <end position="170"/>
    </location>
</feature>
<dbReference type="CDD" id="cd04301">
    <property type="entry name" value="NAT_SF"/>
    <property type="match status" value="1"/>
</dbReference>
<dbReference type="AlphaFoldDB" id="A0A917M635"/>
<accession>A0A917M635</accession>
<dbReference type="EMBL" id="BMHY01000007">
    <property type="protein sequence ID" value="GGG77365.1"/>
    <property type="molecule type" value="Genomic_DNA"/>
</dbReference>
<organism evidence="2 3">
    <name type="scientific">Paenibacillus radicis</name>
    <name type="common">ex Gao et al. 2016</name>
    <dbReference type="NCBI Taxonomy" id="1737354"/>
    <lineage>
        <taxon>Bacteria</taxon>
        <taxon>Bacillati</taxon>
        <taxon>Bacillota</taxon>
        <taxon>Bacilli</taxon>
        <taxon>Bacillales</taxon>
        <taxon>Paenibacillaceae</taxon>
        <taxon>Paenibacillus</taxon>
    </lineage>
</organism>
<evidence type="ECO:0000313" key="2">
    <source>
        <dbReference type="EMBL" id="GGG77365.1"/>
    </source>
</evidence>
<dbReference type="RefSeq" id="WP_188890723.1">
    <property type="nucleotide sequence ID" value="NZ_BMHY01000007.1"/>
</dbReference>
<dbReference type="GO" id="GO:0016747">
    <property type="term" value="F:acyltransferase activity, transferring groups other than amino-acyl groups"/>
    <property type="evidence" value="ECO:0007669"/>
    <property type="project" value="InterPro"/>
</dbReference>
<evidence type="ECO:0000259" key="1">
    <source>
        <dbReference type="PROSITE" id="PS51186"/>
    </source>
</evidence>
<dbReference type="PROSITE" id="PS51186">
    <property type="entry name" value="GNAT"/>
    <property type="match status" value="1"/>
</dbReference>
<gene>
    <name evidence="2" type="ORF">GCM10010918_37560</name>
</gene>
<keyword evidence="3" id="KW-1185">Reference proteome</keyword>
<dbReference type="Proteomes" id="UP000600247">
    <property type="component" value="Unassembled WGS sequence"/>
</dbReference>
<comment type="caution">
    <text evidence="2">The sequence shown here is derived from an EMBL/GenBank/DDBJ whole genome shotgun (WGS) entry which is preliminary data.</text>
</comment>
<sequence>MEITLTRLSTREEAAILDQAFSAIYPWYSSSDYYMKCLGENQEGKRVTLIAYYGKELAGCCHLLYNSAYPDFNRNQIPEINDLNVFPAYRRKGIAHAMFDELEATAAKTGNKIGLGVGLYKDYGNAQRMYTTRGYMLDGNGIRYGNEEVKPGATVTVDDDLLLYLVKTLG</sequence>
<dbReference type="Gene3D" id="3.40.630.30">
    <property type="match status" value="1"/>
</dbReference>
<dbReference type="InterPro" id="IPR000182">
    <property type="entry name" value="GNAT_dom"/>
</dbReference>
<dbReference type="SUPFAM" id="SSF55729">
    <property type="entry name" value="Acyl-CoA N-acyltransferases (Nat)"/>
    <property type="match status" value="1"/>
</dbReference>
<protein>
    <submittedName>
        <fullName evidence="2">N-acetyltransferase</fullName>
    </submittedName>
</protein>
<reference evidence="2 3" key="1">
    <citation type="journal article" date="2014" name="Int. J. Syst. Evol. Microbiol.">
        <title>Complete genome sequence of Corynebacterium casei LMG S-19264T (=DSM 44701T), isolated from a smear-ripened cheese.</title>
        <authorList>
            <consortium name="US DOE Joint Genome Institute (JGI-PGF)"/>
            <person name="Walter F."/>
            <person name="Albersmeier A."/>
            <person name="Kalinowski J."/>
            <person name="Ruckert C."/>
        </authorList>
    </citation>
    <scope>NUCLEOTIDE SEQUENCE [LARGE SCALE GENOMIC DNA]</scope>
    <source>
        <strain evidence="2 3">CGMCC 1.15286</strain>
    </source>
</reference>
<evidence type="ECO:0000313" key="3">
    <source>
        <dbReference type="Proteomes" id="UP000600247"/>
    </source>
</evidence>
<dbReference type="InterPro" id="IPR016181">
    <property type="entry name" value="Acyl_CoA_acyltransferase"/>
</dbReference>